<evidence type="ECO:0000313" key="4">
    <source>
        <dbReference type="EMBL" id="QDT63997.1"/>
    </source>
</evidence>
<gene>
    <name evidence="4" type="ORF">V22_12270</name>
</gene>
<feature type="signal peptide" evidence="2">
    <location>
        <begin position="1"/>
        <end position="25"/>
    </location>
</feature>
<organism evidence="4 5">
    <name type="scientific">Calycomorphotria hydatis</name>
    <dbReference type="NCBI Taxonomy" id="2528027"/>
    <lineage>
        <taxon>Bacteria</taxon>
        <taxon>Pseudomonadati</taxon>
        <taxon>Planctomycetota</taxon>
        <taxon>Planctomycetia</taxon>
        <taxon>Planctomycetales</taxon>
        <taxon>Planctomycetaceae</taxon>
        <taxon>Calycomorphotria</taxon>
    </lineage>
</organism>
<feature type="region of interest" description="Disordered" evidence="1">
    <location>
        <begin position="193"/>
        <end position="215"/>
    </location>
</feature>
<feature type="compositionally biased region" description="Polar residues" evidence="1">
    <location>
        <begin position="281"/>
        <end position="290"/>
    </location>
</feature>
<evidence type="ECO:0000256" key="1">
    <source>
        <dbReference type="SAM" id="MobiDB-lite"/>
    </source>
</evidence>
<dbReference type="Gene3D" id="3.40.50.880">
    <property type="match status" value="1"/>
</dbReference>
<evidence type="ECO:0000313" key="5">
    <source>
        <dbReference type="Proteomes" id="UP000319976"/>
    </source>
</evidence>
<dbReference type="InterPro" id="IPR029062">
    <property type="entry name" value="Class_I_gatase-like"/>
</dbReference>
<dbReference type="InterPro" id="IPR029010">
    <property type="entry name" value="ThuA-like"/>
</dbReference>
<proteinExistence type="predicted"/>
<dbReference type="Pfam" id="PF06283">
    <property type="entry name" value="ThuA"/>
    <property type="match status" value="1"/>
</dbReference>
<evidence type="ECO:0000259" key="3">
    <source>
        <dbReference type="Pfam" id="PF06283"/>
    </source>
</evidence>
<name>A0A517T6K4_9PLAN</name>
<evidence type="ECO:0000256" key="2">
    <source>
        <dbReference type="SAM" id="SignalP"/>
    </source>
</evidence>
<dbReference type="PANTHER" id="PTHR40469:SF2">
    <property type="entry name" value="GALACTOSE-BINDING DOMAIN-LIKE SUPERFAMILY PROTEIN"/>
    <property type="match status" value="1"/>
</dbReference>
<protein>
    <submittedName>
        <fullName evidence="4">Trehalose utilization</fullName>
    </submittedName>
</protein>
<dbReference type="OrthoDB" id="251914at2"/>
<feature type="compositionally biased region" description="Basic and acidic residues" evidence="1">
    <location>
        <begin position="200"/>
        <end position="215"/>
    </location>
</feature>
<dbReference type="EMBL" id="CP036316">
    <property type="protein sequence ID" value="QDT63997.1"/>
    <property type="molecule type" value="Genomic_DNA"/>
</dbReference>
<dbReference type="AlphaFoldDB" id="A0A517T6K4"/>
<keyword evidence="2" id="KW-0732">Signal</keyword>
<dbReference type="PANTHER" id="PTHR40469">
    <property type="entry name" value="SECRETED GLYCOSYL HYDROLASE"/>
    <property type="match status" value="1"/>
</dbReference>
<dbReference type="Proteomes" id="UP000319976">
    <property type="component" value="Chromosome"/>
</dbReference>
<dbReference type="SUPFAM" id="SSF52317">
    <property type="entry name" value="Class I glutamine amidotransferase-like"/>
    <property type="match status" value="1"/>
</dbReference>
<feature type="region of interest" description="Disordered" evidence="1">
    <location>
        <begin position="275"/>
        <end position="297"/>
    </location>
</feature>
<accession>A0A517T6K4</accession>
<keyword evidence="5" id="KW-1185">Reference proteome</keyword>
<reference evidence="4 5" key="1">
    <citation type="submission" date="2019-02" db="EMBL/GenBank/DDBJ databases">
        <title>Deep-cultivation of Planctomycetes and their phenomic and genomic characterization uncovers novel biology.</title>
        <authorList>
            <person name="Wiegand S."/>
            <person name="Jogler M."/>
            <person name="Boedeker C."/>
            <person name="Pinto D."/>
            <person name="Vollmers J."/>
            <person name="Rivas-Marin E."/>
            <person name="Kohn T."/>
            <person name="Peeters S.H."/>
            <person name="Heuer A."/>
            <person name="Rast P."/>
            <person name="Oberbeckmann S."/>
            <person name="Bunk B."/>
            <person name="Jeske O."/>
            <person name="Meyerdierks A."/>
            <person name="Storesund J.E."/>
            <person name="Kallscheuer N."/>
            <person name="Luecker S."/>
            <person name="Lage O.M."/>
            <person name="Pohl T."/>
            <person name="Merkel B.J."/>
            <person name="Hornburger P."/>
            <person name="Mueller R.-W."/>
            <person name="Bruemmer F."/>
            <person name="Labrenz M."/>
            <person name="Spormann A.M."/>
            <person name="Op den Camp H."/>
            <person name="Overmann J."/>
            <person name="Amann R."/>
            <person name="Jetten M.S.M."/>
            <person name="Mascher T."/>
            <person name="Medema M.H."/>
            <person name="Devos D.P."/>
            <person name="Kaster A.-K."/>
            <person name="Ovreas L."/>
            <person name="Rohde M."/>
            <person name="Galperin M.Y."/>
            <person name="Jogler C."/>
        </authorList>
    </citation>
    <scope>NUCLEOTIDE SEQUENCE [LARGE SCALE GENOMIC DNA]</scope>
    <source>
        <strain evidence="4 5">V22</strain>
    </source>
</reference>
<dbReference type="KEGG" id="chya:V22_12270"/>
<feature type="domain" description="ThuA-like" evidence="3">
    <location>
        <begin position="84"/>
        <end position="269"/>
    </location>
</feature>
<sequence precursor="true">MSLMRSVLLLILSIGLFCSFGTAHADDHGKKKVVFVAGPPSHRSGDHEHNAGCLLLAEHLHVGMPDIEVRVFQNGWPSDPKAFKDADSVVVYCDGQSRHVLLSNEEKVQSLMDDGVGLVCIHYAVEPPKGPKGKTFLNWLGGYFEQDWSVNPHWTANFTKLPEHPITQGVKPFSINDEWYYHMRFREGLEGVTPILSDNPPKETLNRRDGHHSGNPHVREAIANGEIQHVAWATERENGGRSFGFTGGHRHINWKDDNFRTLVLNAIVWSAHGEVPENGVPTDTPSNAAMSANLDPK</sequence>
<feature type="chain" id="PRO_5021841796" evidence="2">
    <location>
        <begin position="26"/>
        <end position="297"/>
    </location>
</feature>